<comment type="caution">
    <text evidence="3">The sequence shown here is derived from an EMBL/GenBank/DDBJ whole genome shotgun (WGS) entry which is preliminary data.</text>
</comment>
<evidence type="ECO:0000259" key="2">
    <source>
        <dbReference type="Pfam" id="PF25917"/>
    </source>
</evidence>
<proteinExistence type="inferred from homology"/>
<feature type="domain" description="Multidrug resistance protein MdtA-like barrel-sandwich hybrid" evidence="2">
    <location>
        <begin position="61"/>
        <end position="210"/>
    </location>
</feature>
<dbReference type="Gene3D" id="2.40.30.170">
    <property type="match status" value="1"/>
</dbReference>
<dbReference type="SUPFAM" id="SSF111369">
    <property type="entry name" value="HlyD-like secretion proteins"/>
    <property type="match status" value="1"/>
</dbReference>
<dbReference type="Pfam" id="PF25917">
    <property type="entry name" value="BSH_RND"/>
    <property type="match status" value="1"/>
</dbReference>
<dbReference type="RefSeq" id="WP_104428979.1">
    <property type="nucleotide sequence ID" value="NZ_PTIZ01000005.1"/>
</dbReference>
<accession>A0A2S6HE55</accession>
<dbReference type="GO" id="GO:0015562">
    <property type="term" value="F:efflux transmembrane transporter activity"/>
    <property type="evidence" value="ECO:0007669"/>
    <property type="project" value="TreeGrafter"/>
</dbReference>
<organism evidence="3 4">
    <name type="scientific">Methylobacter tundripaludum</name>
    <dbReference type="NCBI Taxonomy" id="173365"/>
    <lineage>
        <taxon>Bacteria</taxon>
        <taxon>Pseudomonadati</taxon>
        <taxon>Pseudomonadota</taxon>
        <taxon>Gammaproteobacteria</taxon>
        <taxon>Methylococcales</taxon>
        <taxon>Methylococcaceae</taxon>
        <taxon>Methylobacter</taxon>
    </lineage>
</organism>
<dbReference type="PANTHER" id="PTHR30469">
    <property type="entry name" value="MULTIDRUG RESISTANCE PROTEIN MDTA"/>
    <property type="match status" value="1"/>
</dbReference>
<gene>
    <name evidence="3" type="ORF">B0F87_105237</name>
</gene>
<dbReference type="PANTHER" id="PTHR30469:SF15">
    <property type="entry name" value="HLYD FAMILY OF SECRETION PROTEINS"/>
    <property type="match status" value="1"/>
</dbReference>
<evidence type="ECO:0000313" key="3">
    <source>
        <dbReference type="EMBL" id="PPK75765.1"/>
    </source>
</evidence>
<dbReference type="GO" id="GO:1990281">
    <property type="term" value="C:efflux pump complex"/>
    <property type="evidence" value="ECO:0007669"/>
    <property type="project" value="TreeGrafter"/>
</dbReference>
<protein>
    <submittedName>
        <fullName evidence="3">RND family efflux transporter MFP subunit</fullName>
    </submittedName>
</protein>
<dbReference type="Gene3D" id="2.40.50.100">
    <property type="match status" value="1"/>
</dbReference>
<dbReference type="Proteomes" id="UP000240010">
    <property type="component" value="Unassembled WGS sequence"/>
</dbReference>
<dbReference type="Gene3D" id="1.10.287.470">
    <property type="entry name" value="Helix hairpin bin"/>
    <property type="match status" value="1"/>
</dbReference>
<evidence type="ECO:0000256" key="1">
    <source>
        <dbReference type="ARBA" id="ARBA00009477"/>
    </source>
</evidence>
<dbReference type="AlphaFoldDB" id="A0A2S6HE55"/>
<sequence>MQVKYTLPILAAVGFFFAAYTVINSNKPIPVAPAVAPPASAPFKSFIAGAGIVEAKSQNIAIGTPLSGIVKTLAVKVGDKVKAGAPLFYLDDRDTRAELAVKRADLAKAQAGINEANASLKDTQSLSDLAEAVTDRRAISSEELLRRRNALLINAAKLDSAKALVQQAEAALATTQTTLARLVVQAPVDGEVLQVNIRPGEFAQAGALTTPLLVLGNMDQLHVRVDIDENDAWRFDKNSKAVAFLRGNRNFKTDLIPAYVEPYVVPKKSLTGDSTEQVDTRVLQALYSFDRSQLPVYVGQQMDVFIEAKDYAGDGGSPL</sequence>
<dbReference type="EMBL" id="PTIZ01000005">
    <property type="protein sequence ID" value="PPK75765.1"/>
    <property type="molecule type" value="Genomic_DNA"/>
</dbReference>
<comment type="similarity">
    <text evidence="1">Belongs to the membrane fusion protein (MFP) (TC 8.A.1) family.</text>
</comment>
<dbReference type="InterPro" id="IPR058625">
    <property type="entry name" value="MdtA-like_BSH"/>
</dbReference>
<reference evidence="3 4" key="1">
    <citation type="submission" date="2018-02" db="EMBL/GenBank/DDBJ databases">
        <title>Subsurface microbial communities from deep shales in Ohio and West Virginia, USA.</title>
        <authorList>
            <person name="Wrighton K."/>
        </authorList>
    </citation>
    <scope>NUCLEOTIDE SEQUENCE [LARGE SCALE GENOMIC DNA]</scope>
    <source>
        <strain evidence="3 4">OWC-DMM</strain>
    </source>
</reference>
<name>A0A2S6HE55_9GAMM</name>
<evidence type="ECO:0000313" key="4">
    <source>
        <dbReference type="Proteomes" id="UP000240010"/>
    </source>
</evidence>